<keyword evidence="4" id="KW-1185">Reference proteome</keyword>
<dbReference type="PANTHER" id="PTHR33498">
    <property type="entry name" value="TRANSPOSASE FOR INSERTION SEQUENCE ELEMENT IS1557"/>
    <property type="match status" value="1"/>
</dbReference>
<dbReference type="AlphaFoldDB" id="A0A4R4Y141"/>
<dbReference type="OrthoDB" id="3238779at2"/>
<feature type="domain" description="HTH IS21-type" evidence="2">
    <location>
        <begin position="64"/>
        <end position="127"/>
    </location>
</feature>
<protein>
    <submittedName>
        <fullName evidence="3">Transposase</fullName>
    </submittedName>
</protein>
<comment type="caution">
    <text evidence="3">The sequence shown here is derived from an EMBL/GenBank/DDBJ whole genome shotgun (WGS) entry which is preliminary data.</text>
</comment>
<name>A0A4R4Y141_9PSEU</name>
<dbReference type="Pfam" id="PF01610">
    <property type="entry name" value="DDE_Tnp_ISL3"/>
    <property type="match status" value="1"/>
</dbReference>
<evidence type="ECO:0000256" key="1">
    <source>
        <dbReference type="SAM" id="MobiDB-lite"/>
    </source>
</evidence>
<evidence type="ECO:0000313" key="4">
    <source>
        <dbReference type="Proteomes" id="UP000294947"/>
    </source>
</evidence>
<proteinExistence type="predicted"/>
<dbReference type="InterPro" id="IPR047951">
    <property type="entry name" value="Transpos_ISL3"/>
</dbReference>
<organism evidence="3 4">
    <name type="scientific">Saccharopolyspora elongata</name>
    <dbReference type="NCBI Taxonomy" id="2530387"/>
    <lineage>
        <taxon>Bacteria</taxon>
        <taxon>Bacillati</taxon>
        <taxon>Actinomycetota</taxon>
        <taxon>Actinomycetes</taxon>
        <taxon>Pseudonocardiales</taxon>
        <taxon>Pseudonocardiaceae</taxon>
        <taxon>Saccharopolyspora</taxon>
    </lineage>
</organism>
<sequence length="297" mass="33097">MLSNGHAGFGGRAWETDPEQSGHRAQVRPNNLAAAVEKSVVAYAASWNTLPRKPDSTLDARTRQRFAAVHELRAQGVGLMECARRLGRALNTVKRYARAERVEDLLRPPRYGPCLVDAHRDHVQRRLAEKTPVTRILAEIRDQGYTGSANLLVRYINQGRADPQRLAPSPRRLVSWIMSRPEGLSGPTRRHLDDLIASCPGMTTLATRVREFAAILTGRRGQDLAAWIATTRDDVLPGFDAYLNGLEKDWDATTTGLTLPYSNGPAEGINNKIKMLKRQTYGKASFALLRKRILLDQ</sequence>
<dbReference type="PROSITE" id="PS50531">
    <property type="entry name" value="HTH_IS21"/>
    <property type="match status" value="1"/>
</dbReference>
<accession>A0A4R4Y141</accession>
<dbReference type="InterPro" id="IPR002560">
    <property type="entry name" value="Transposase_DDE"/>
</dbReference>
<dbReference type="PANTHER" id="PTHR33498:SF1">
    <property type="entry name" value="TRANSPOSASE FOR INSERTION SEQUENCE ELEMENT IS1557"/>
    <property type="match status" value="1"/>
</dbReference>
<dbReference type="InterPro" id="IPR017894">
    <property type="entry name" value="HTH_IS21_transposase_type"/>
</dbReference>
<dbReference type="Proteomes" id="UP000294947">
    <property type="component" value="Unassembled WGS sequence"/>
</dbReference>
<gene>
    <name evidence="3" type="ORF">E1288_39840</name>
</gene>
<dbReference type="EMBL" id="SMKW01000092">
    <property type="protein sequence ID" value="TDD37765.1"/>
    <property type="molecule type" value="Genomic_DNA"/>
</dbReference>
<feature type="region of interest" description="Disordered" evidence="1">
    <location>
        <begin position="1"/>
        <end position="26"/>
    </location>
</feature>
<evidence type="ECO:0000313" key="3">
    <source>
        <dbReference type="EMBL" id="TDD37765.1"/>
    </source>
</evidence>
<reference evidence="3 4" key="1">
    <citation type="submission" date="2019-03" db="EMBL/GenBank/DDBJ databases">
        <title>Draft genome sequences of novel Actinobacteria.</title>
        <authorList>
            <person name="Sahin N."/>
            <person name="Ay H."/>
            <person name="Saygin H."/>
        </authorList>
    </citation>
    <scope>NUCLEOTIDE SEQUENCE [LARGE SCALE GENOMIC DNA]</scope>
    <source>
        <strain evidence="3 4">7K502</strain>
    </source>
</reference>
<evidence type="ECO:0000259" key="2">
    <source>
        <dbReference type="PROSITE" id="PS50531"/>
    </source>
</evidence>